<evidence type="ECO:0000313" key="9">
    <source>
        <dbReference type="RefSeq" id="XP_015592577.1"/>
    </source>
</evidence>
<organism evidence="6 9">
    <name type="scientific">Cephus cinctus</name>
    <name type="common">Wheat stem sawfly</name>
    <dbReference type="NCBI Taxonomy" id="211228"/>
    <lineage>
        <taxon>Eukaryota</taxon>
        <taxon>Metazoa</taxon>
        <taxon>Ecdysozoa</taxon>
        <taxon>Arthropoda</taxon>
        <taxon>Hexapoda</taxon>
        <taxon>Insecta</taxon>
        <taxon>Pterygota</taxon>
        <taxon>Neoptera</taxon>
        <taxon>Endopterygota</taxon>
        <taxon>Hymenoptera</taxon>
        <taxon>Cephoidea</taxon>
        <taxon>Cephidae</taxon>
        <taxon>Cephus</taxon>
    </lineage>
</organism>
<dbReference type="Gene3D" id="1.10.287.370">
    <property type="match status" value="1"/>
</dbReference>
<comment type="subcellular location">
    <subcellularLocation>
        <location evidence="1">Nucleus</location>
    </subcellularLocation>
</comment>
<feature type="region of interest" description="Disordered" evidence="5">
    <location>
        <begin position="217"/>
        <end position="238"/>
    </location>
</feature>
<dbReference type="KEGG" id="ccin:107266513"/>
<evidence type="ECO:0000256" key="2">
    <source>
        <dbReference type="ARBA" id="ARBA00023242"/>
    </source>
</evidence>
<dbReference type="RefSeq" id="XP_015592575.1">
    <property type="nucleotide sequence ID" value="XM_015737089.2"/>
</dbReference>
<keyword evidence="2" id="KW-0539">Nucleus</keyword>
<dbReference type="CTD" id="37924"/>
<reference evidence="7 8" key="1">
    <citation type="submission" date="2025-04" db="UniProtKB">
        <authorList>
            <consortium name="RefSeq"/>
        </authorList>
    </citation>
    <scope>IDENTIFICATION</scope>
</reference>
<dbReference type="GO" id="GO:0003682">
    <property type="term" value="F:chromatin binding"/>
    <property type="evidence" value="ECO:0007669"/>
    <property type="project" value="TreeGrafter"/>
</dbReference>
<dbReference type="GeneID" id="107266513"/>
<dbReference type="GO" id="GO:0005634">
    <property type="term" value="C:nucleus"/>
    <property type="evidence" value="ECO:0007669"/>
    <property type="project" value="UniProtKB-SubCell"/>
</dbReference>
<dbReference type="InterPro" id="IPR004127">
    <property type="entry name" value="Prefoldin_subunit_alpha"/>
</dbReference>
<dbReference type="InterPro" id="IPR009053">
    <property type="entry name" value="Prefoldin"/>
</dbReference>
<keyword evidence="6" id="KW-1185">Reference proteome</keyword>
<feature type="compositionally biased region" description="Acidic residues" evidence="5">
    <location>
        <begin position="217"/>
        <end position="237"/>
    </location>
</feature>
<evidence type="ECO:0000256" key="5">
    <source>
        <dbReference type="SAM" id="MobiDB-lite"/>
    </source>
</evidence>
<dbReference type="Proteomes" id="UP000694920">
    <property type="component" value="Unplaced"/>
</dbReference>
<comment type="similarity">
    <text evidence="3">Belongs to the RNA polymerase II subunit 5-mediating protein family.</text>
</comment>
<evidence type="ECO:0000313" key="6">
    <source>
        <dbReference type="Proteomes" id="UP000694920"/>
    </source>
</evidence>
<gene>
    <name evidence="7 8 9 10" type="primary">LOC107266513</name>
</gene>
<dbReference type="PANTHER" id="PTHR15111">
    <property type="entry name" value="RNA POLYMERASE II SUBUNIT 5-MEDIATING PROTEIN NNX3"/>
    <property type="match status" value="1"/>
</dbReference>
<feature type="region of interest" description="Disordered" evidence="5">
    <location>
        <begin position="470"/>
        <end position="498"/>
    </location>
</feature>
<evidence type="ECO:0000313" key="8">
    <source>
        <dbReference type="RefSeq" id="XP_015592576.1"/>
    </source>
</evidence>
<dbReference type="GO" id="GO:0019212">
    <property type="term" value="F:phosphatase inhibitor activity"/>
    <property type="evidence" value="ECO:0007669"/>
    <property type="project" value="TreeGrafter"/>
</dbReference>
<dbReference type="RefSeq" id="XP_015592577.1">
    <property type="nucleotide sequence ID" value="XM_015737091.2"/>
</dbReference>
<evidence type="ECO:0000256" key="1">
    <source>
        <dbReference type="ARBA" id="ARBA00004123"/>
    </source>
</evidence>
<dbReference type="PANTHER" id="PTHR15111:SF0">
    <property type="entry name" value="UNCONVENTIONAL PREFOLDIN RPB5 INTERACTOR 1"/>
    <property type="match status" value="1"/>
</dbReference>
<feature type="compositionally biased region" description="Basic and acidic residues" evidence="5">
    <location>
        <begin position="470"/>
        <end position="484"/>
    </location>
</feature>
<feature type="coiled-coil region" evidence="4">
    <location>
        <begin position="153"/>
        <end position="191"/>
    </location>
</feature>
<proteinExistence type="inferred from homology"/>
<evidence type="ECO:0000256" key="4">
    <source>
        <dbReference type="SAM" id="Coils"/>
    </source>
</evidence>
<keyword evidence="4" id="KW-0175">Coiled coil</keyword>
<dbReference type="CDD" id="cd23159">
    <property type="entry name" value="Prefoldin_URI1"/>
    <property type="match status" value="1"/>
</dbReference>
<dbReference type="AlphaFoldDB" id="A0AAJ7BRE7"/>
<protein>
    <submittedName>
        <fullName evidence="7 8">Unconventional prefoldin RPB5 interactor-like protein</fullName>
    </submittedName>
</protein>
<dbReference type="RefSeq" id="XP_024939535.1">
    <property type="nucleotide sequence ID" value="XM_025083767.1"/>
</dbReference>
<name>A0AAJ7BRE7_CEPCN</name>
<dbReference type="Pfam" id="PF02996">
    <property type="entry name" value="Prefoldin"/>
    <property type="match status" value="1"/>
</dbReference>
<evidence type="ECO:0000256" key="3">
    <source>
        <dbReference type="ARBA" id="ARBA00038295"/>
    </source>
</evidence>
<accession>A0AAJ7BRE7</accession>
<sequence>MDYQQLHLYQQSLLNQALTEGIKRNEEQSKVWSAYKERHKKIISGLEILPLELSTNCMVPIGKRALMKGKLVHTNEILICLGEGYFAKYTAAQAIALCNRRIKKSDDMLLNLEKERNLYEMRQILPLEQDVFGDGDRKDLVEHWDEQKLEDWRVQHRQREKEYHKKLSELKKQEKKEIKTEEDLLHRLDELELQEELEAEIDRLQEGHINFYGEELEEGEVYDESEEEEESSSDEATNEMLERELEKLQEIRIQKKLAVPPDSSLNVTDKKKQKEAKNIDDTFLNESPSIIINEILGKPPAVSKAEFESVEPTNEIREQRRNRERKVSFVEPYVQEKNNDDDETPLAKERRVSFIEQRLPSEDDSTEDFINEENEKEDDETIQIHFKHSDIDPQIAISAGNVIENPRDVYRLFDKPKSILKRSPNDLCAINNVSSLLECSADQEIEEDNVLPGASTYSIVVKDIQERKLEDPKTELDYPTDKPRRVSKFKLNRSGIKN</sequence>
<dbReference type="SUPFAM" id="SSF46579">
    <property type="entry name" value="Prefoldin"/>
    <property type="match status" value="1"/>
</dbReference>
<evidence type="ECO:0000313" key="7">
    <source>
        <dbReference type="RefSeq" id="XP_015592575.1"/>
    </source>
</evidence>
<dbReference type="GO" id="GO:0003714">
    <property type="term" value="F:transcription corepressor activity"/>
    <property type="evidence" value="ECO:0007669"/>
    <property type="project" value="TreeGrafter"/>
</dbReference>
<evidence type="ECO:0000313" key="10">
    <source>
        <dbReference type="RefSeq" id="XP_024939535.1"/>
    </source>
</evidence>
<dbReference type="RefSeq" id="XP_015592576.1">
    <property type="nucleotide sequence ID" value="XM_015737090.2"/>
</dbReference>
<dbReference type="GO" id="GO:0000122">
    <property type="term" value="P:negative regulation of transcription by RNA polymerase II"/>
    <property type="evidence" value="ECO:0007669"/>
    <property type="project" value="TreeGrafter"/>
</dbReference>
<dbReference type="InterPro" id="IPR052255">
    <property type="entry name" value="RNA_pol_II_subunit5-mediator"/>
</dbReference>